<dbReference type="STRING" id="115783.SAMN02745119_00965"/>
<evidence type="ECO:0000313" key="6">
    <source>
        <dbReference type="EMBL" id="SJZ56016.1"/>
    </source>
</evidence>
<evidence type="ECO:0000256" key="3">
    <source>
        <dbReference type="ARBA" id="ARBA00022741"/>
    </source>
</evidence>
<feature type="binding site" evidence="5">
    <location>
        <begin position="147"/>
        <end position="154"/>
    </location>
    <ligand>
        <name>ADP</name>
        <dbReference type="ChEBI" id="CHEBI:456216"/>
    </ligand>
</feature>
<dbReference type="EC" id="2.7.11.32" evidence="5"/>
<dbReference type="HAMAP" id="MF_00921">
    <property type="entry name" value="PDRP"/>
    <property type="match status" value="1"/>
</dbReference>
<keyword evidence="7" id="KW-1185">Reference proteome</keyword>
<keyword evidence="2 5" id="KW-0808">Transferase</keyword>
<dbReference type="NCBIfam" id="NF003742">
    <property type="entry name" value="PRK05339.1"/>
    <property type="match status" value="1"/>
</dbReference>
<dbReference type="GO" id="GO:0016776">
    <property type="term" value="F:phosphotransferase activity, phosphate group as acceptor"/>
    <property type="evidence" value="ECO:0007669"/>
    <property type="project" value="UniProtKB-UniRule"/>
</dbReference>
<dbReference type="EC" id="2.7.4.27" evidence="5"/>
<evidence type="ECO:0000256" key="1">
    <source>
        <dbReference type="ARBA" id="ARBA00022527"/>
    </source>
</evidence>
<dbReference type="OrthoDB" id="9782201at2"/>
<dbReference type="Proteomes" id="UP000190102">
    <property type="component" value="Unassembled WGS sequence"/>
</dbReference>
<keyword evidence="3 5" id="KW-0547">Nucleotide-binding</keyword>
<gene>
    <name evidence="6" type="ORF">SAMN02745119_00965</name>
</gene>
<dbReference type="RefSeq" id="WP_078789245.1">
    <property type="nucleotide sequence ID" value="NZ_FUWR01000003.1"/>
</dbReference>
<dbReference type="GO" id="GO:0005524">
    <property type="term" value="F:ATP binding"/>
    <property type="evidence" value="ECO:0007669"/>
    <property type="project" value="InterPro"/>
</dbReference>
<comment type="function">
    <text evidence="5">Bifunctional serine/threonine kinase and phosphorylase involved in the regulation of the pyruvate, phosphate dikinase (PPDK) by catalyzing its phosphorylation/dephosphorylation.</text>
</comment>
<dbReference type="EMBL" id="FUWR01000003">
    <property type="protein sequence ID" value="SJZ56016.1"/>
    <property type="molecule type" value="Genomic_DNA"/>
</dbReference>
<reference evidence="7" key="1">
    <citation type="submission" date="2017-02" db="EMBL/GenBank/DDBJ databases">
        <authorList>
            <person name="Varghese N."/>
            <person name="Submissions S."/>
        </authorList>
    </citation>
    <scope>NUCLEOTIDE SEQUENCE [LARGE SCALE GENOMIC DNA]</scope>
    <source>
        <strain evidence="7">ATCC BAA-34</strain>
    </source>
</reference>
<dbReference type="PANTHER" id="PTHR31756:SF3">
    <property type="entry name" value="PYRUVATE, PHOSPHATE DIKINASE REGULATORY PROTEIN 1, CHLOROPLASTIC"/>
    <property type="match status" value="1"/>
</dbReference>
<dbReference type="InterPro" id="IPR026565">
    <property type="entry name" value="PPDK_reg"/>
</dbReference>
<evidence type="ECO:0000256" key="4">
    <source>
        <dbReference type="ARBA" id="ARBA00022777"/>
    </source>
</evidence>
<comment type="similarity">
    <text evidence="5">Belongs to the pyruvate, phosphate/water dikinase regulatory protein family. PDRP subfamily.</text>
</comment>
<dbReference type="Pfam" id="PF03618">
    <property type="entry name" value="Kinase-PPPase"/>
    <property type="match status" value="1"/>
</dbReference>
<evidence type="ECO:0000313" key="7">
    <source>
        <dbReference type="Proteomes" id="UP000190102"/>
    </source>
</evidence>
<protein>
    <recommendedName>
        <fullName evidence="5">Putative pyruvate, phosphate dikinase regulatory protein</fullName>
        <shortName evidence="5">PPDK regulatory protein</shortName>
        <ecNumber evidence="5">2.7.11.32</ecNumber>
        <ecNumber evidence="5">2.7.4.27</ecNumber>
    </recommendedName>
</protein>
<dbReference type="GO" id="GO:0043531">
    <property type="term" value="F:ADP binding"/>
    <property type="evidence" value="ECO:0007669"/>
    <property type="project" value="UniProtKB-UniRule"/>
</dbReference>
<keyword evidence="4 5" id="KW-0418">Kinase</keyword>
<dbReference type="GO" id="GO:0004674">
    <property type="term" value="F:protein serine/threonine kinase activity"/>
    <property type="evidence" value="ECO:0007669"/>
    <property type="project" value="UniProtKB-UniRule"/>
</dbReference>
<comment type="catalytic activity">
    <reaction evidence="5">
        <text>N(tele)-phospho-L-histidyl/L-threonyl-[pyruvate, phosphate dikinase] + ADP = N(tele)-phospho-L-histidyl/O-phospho-L-threonyl-[pyruvate, phosphate dikinase] + AMP + H(+)</text>
        <dbReference type="Rhea" id="RHEA:43692"/>
        <dbReference type="Rhea" id="RHEA-COMP:10650"/>
        <dbReference type="Rhea" id="RHEA-COMP:10651"/>
        <dbReference type="ChEBI" id="CHEBI:15378"/>
        <dbReference type="ChEBI" id="CHEBI:30013"/>
        <dbReference type="ChEBI" id="CHEBI:61977"/>
        <dbReference type="ChEBI" id="CHEBI:83586"/>
        <dbReference type="ChEBI" id="CHEBI:456215"/>
        <dbReference type="ChEBI" id="CHEBI:456216"/>
        <dbReference type="EC" id="2.7.11.32"/>
    </reaction>
</comment>
<dbReference type="PANTHER" id="PTHR31756">
    <property type="entry name" value="PYRUVATE, PHOSPHATE DIKINASE REGULATORY PROTEIN 1, CHLOROPLASTIC"/>
    <property type="match status" value="1"/>
</dbReference>
<dbReference type="AlphaFoldDB" id="A0A1T4LN10"/>
<accession>A0A1T4LN10</accession>
<comment type="catalytic activity">
    <reaction evidence="5">
        <text>N(tele)-phospho-L-histidyl/O-phospho-L-threonyl-[pyruvate, phosphate dikinase] + phosphate + H(+) = N(tele)-phospho-L-histidyl/L-threonyl-[pyruvate, phosphate dikinase] + diphosphate</text>
        <dbReference type="Rhea" id="RHEA:43696"/>
        <dbReference type="Rhea" id="RHEA-COMP:10650"/>
        <dbReference type="Rhea" id="RHEA-COMP:10651"/>
        <dbReference type="ChEBI" id="CHEBI:15378"/>
        <dbReference type="ChEBI" id="CHEBI:30013"/>
        <dbReference type="ChEBI" id="CHEBI:33019"/>
        <dbReference type="ChEBI" id="CHEBI:43474"/>
        <dbReference type="ChEBI" id="CHEBI:61977"/>
        <dbReference type="ChEBI" id="CHEBI:83586"/>
        <dbReference type="EC" id="2.7.4.27"/>
    </reaction>
</comment>
<name>A0A1T4LN10_9BACT</name>
<evidence type="ECO:0000256" key="2">
    <source>
        <dbReference type="ARBA" id="ARBA00022679"/>
    </source>
</evidence>
<dbReference type="InterPro" id="IPR005177">
    <property type="entry name" value="Kinase-pyrophosphorylase"/>
</dbReference>
<sequence>MKKIYVLSDSTGETAERVVRAALSQFGGSDVRIVRLAKVCNQQEVQQAVATVTADEGLLVYTLVDSSLAVAVHTIAEEHGLMAFDLLSPLLHSLSIFLGTVAQSTPGLLHQIDTDYFRRMEAVNFTVKHDDGQENRGLVKADLVLVGVSRSSKTPLSMYLANKGYKVANVPLVKGIDPPEELEAIDPAKVVGLLISPKRLVEIRTSRLVNMGQSMKNSYADYEKVEDEIAFCRQYYRRHPGWLIIDVTCKSVEESASEILRRLVGQFSE</sequence>
<keyword evidence="1 5" id="KW-0723">Serine/threonine-protein kinase</keyword>
<organism evidence="6 7">
    <name type="scientific">Trichlorobacter thiogenes</name>
    <dbReference type="NCBI Taxonomy" id="115783"/>
    <lineage>
        <taxon>Bacteria</taxon>
        <taxon>Pseudomonadati</taxon>
        <taxon>Thermodesulfobacteriota</taxon>
        <taxon>Desulfuromonadia</taxon>
        <taxon>Geobacterales</taxon>
        <taxon>Geobacteraceae</taxon>
        <taxon>Trichlorobacter</taxon>
    </lineage>
</organism>
<evidence type="ECO:0000256" key="5">
    <source>
        <dbReference type="HAMAP-Rule" id="MF_00921"/>
    </source>
</evidence>
<proteinExistence type="inferred from homology"/>